<dbReference type="InterPro" id="IPR018297">
    <property type="entry name" value="A/G_cyclase_CS"/>
</dbReference>
<keyword evidence="5" id="KW-0547">Nucleotide-binding</keyword>
<dbReference type="Gene3D" id="6.10.250.780">
    <property type="match status" value="1"/>
</dbReference>
<dbReference type="GO" id="GO:0004672">
    <property type="term" value="F:protein kinase activity"/>
    <property type="evidence" value="ECO:0007669"/>
    <property type="project" value="InterPro"/>
</dbReference>
<dbReference type="PANTHER" id="PTHR11920">
    <property type="entry name" value="GUANYLYL CYCLASE"/>
    <property type="match status" value="1"/>
</dbReference>
<keyword evidence="6" id="KW-1133">Transmembrane helix</keyword>
<dbReference type="Pfam" id="PF07714">
    <property type="entry name" value="PK_Tyr_Ser-Thr"/>
    <property type="match status" value="1"/>
</dbReference>
<dbReference type="Gene3D" id="3.30.70.1230">
    <property type="entry name" value="Nucleotide cyclase"/>
    <property type="match status" value="1"/>
</dbReference>
<feature type="domain" description="Guanylate cyclase" evidence="15">
    <location>
        <begin position="129"/>
        <end position="259"/>
    </location>
</feature>
<sequence>MKKIVEGVRNNQKCLRPNMTEMSCEEEVGNLMKRCWTEDPADRPDFTTLKAAIRKLNKDYESNNILDNLLSRMEQYANNLEALVEERTADYLEEKRKCEELLYQLLPKSVASQLILGQSVVAETYDSVTIYFSDIVGFTSLSAESTPLQVVELLNDLYTCFDSIIENFDVYKVETIGDAYMVVSGLPMRNGNCHAREIARMSLALLRAVMSFTIQHRPNDQLKLRIGLHTGPCVAGVVGLKMPRYCLFGDTVNTASRMESNGEALRIHVSPQTKEVLDTFSTFELELRGEVEMKGKGKITTYWLKGEKPPVSTSILISTSDSVSNTNASLTSTANNILSNSFKHIPNNVSSMNNKSMNNNIPNHNITSLTPLLQEENS</sequence>
<evidence type="ECO:0000313" key="17">
    <source>
        <dbReference type="Proteomes" id="UP001367676"/>
    </source>
</evidence>
<keyword evidence="3" id="KW-0812">Transmembrane</keyword>
<dbReference type="AlphaFoldDB" id="A0AAN9T390"/>
<evidence type="ECO:0000256" key="8">
    <source>
        <dbReference type="ARBA" id="ARBA00023136"/>
    </source>
</evidence>
<dbReference type="Gene3D" id="1.10.510.10">
    <property type="entry name" value="Transferase(Phosphotransferase) domain 1"/>
    <property type="match status" value="1"/>
</dbReference>
<organism evidence="16 17">
    <name type="scientific">Parthenolecanium corni</name>
    <dbReference type="NCBI Taxonomy" id="536013"/>
    <lineage>
        <taxon>Eukaryota</taxon>
        <taxon>Metazoa</taxon>
        <taxon>Ecdysozoa</taxon>
        <taxon>Arthropoda</taxon>
        <taxon>Hexapoda</taxon>
        <taxon>Insecta</taxon>
        <taxon>Pterygota</taxon>
        <taxon>Neoptera</taxon>
        <taxon>Paraneoptera</taxon>
        <taxon>Hemiptera</taxon>
        <taxon>Sternorrhyncha</taxon>
        <taxon>Coccoidea</taxon>
        <taxon>Coccidae</taxon>
        <taxon>Parthenolecanium</taxon>
    </lineage>
</organism>
<protein>
    <recommendedName>
        <fullName evidence="2">guanylate cyclase</fullName>
        <ecNumber evidence="2">4.6.1.2</ecNumber>
    </recommendedName>
</protein>
<comment type="subcellular location">
    <subcellularLocation>
        <location evidence="1">Membrane</location>
        <topology evidence="1">Single-pass type I membrane protein</topology>
    </subcellularLocation>
</comment>
<name>A0AAN9T390_9HEMI</name>
<evidence type="ECO:0000256" key="6">
    <source>
        <dbReference type="ARBA" id="ARBA00022989"/>
    </source>
</evidence>
<dbReference type="Pfam" id="PF00211">
    <property type="entry name" value="Guanylate_cyc"/>
    <property type="match status" value="1"/>
</dbReference>
<dbReference type="GO" id="GO:0035556">
    <property type="term" value="P:intracellular signal transduction"/>
    <property type="evidence" value="ECO:0007669"/>
    <property type="project" value="InterPro"/>
</dbReference>
<dbReference type="GO" id="GO:0001653">
    <property type="term" value="F:peptide receptor activity"/>
    <property type="evidence" value="ECO:0007669"/>
    <property type="project" value="TreeGrafter"/>
</dbReference>
<dbReference type="FunFam" id="3.30.70.1230:FF:000004">
    <property type="entry name" value="Guanylate cyclase"/>
    <property type="match status" value="1"/>
</dbReference>
<keyword evidence="10" id="KW-0325">Glycoprotein</keyword>
<evidence type="ECO:0000313" key="16">
    <source>
        <dbReference type="EMBL" id="KAK7571983.1"/>
    </source>
</evidence>
<evidence type="ECO:0000256" key="13">
    <source>
        <dbReference type="RuleBase" id="RU000405"/>
    </source>
</evidence>
<feature type="compositionally biased region" description="Low complexity" evidence="14">
    <location>
        <begin position="353"/>
        <end position="368"/>
    </location>
</feature>
<dbReference type="SUPFAM" id="SSF55073">
    <property type="entry name" value="Nucleotide cyclase"/>
    <property type="match status" value="1"/>
</dbReference>
<keyword evidence="7" id="KW-0342">GTP-binding</keyword>
<reference evidence="16 17" key="1">
    <citation type="submission" date="2024-03" db="EMBL/GenBank/DDBJ databases">
        <title>Adaptation during the transition from Ophiocordyceps entomopathogen to insect associate is accompanied by gene loss and intensified selection.</title>
        <authorList>
            <person name="Ward C.M."/>
            <person name="Onetto C.A."/>
            <person name="Borneman A.R."/>
        </authorList>
    </citation>
    <scope>NUCLEOTIDE SEQUENCE [LARGE SCALE GENOMIC DNA]</scope>
    <source>
        <strain evidence="16">AWRI1</strain>
        <tissue evidence="16">Single Adult Female</tissue>
    </source>
</reference>
<evidence type="ECO:0000256" key="9">
    <source>
        <dbReference type="ARBA" id="ARBA00023170"/>
    </source>
</evidence>
<evidence type="ECO:0000256" key="10">
    <source>
        <dbReference type="ARBA" id="ARBA00023180"/>
    </source>
</evidence>
<dbReference type="GO" id="GO:0004016">
    <property type="term" value="F:adenylate cyclase activity"/>
    <property type="evidence" value="ECO:0007669"/>
    <property type="project" value="TreeGrafter"/>
</dbReference>
<dbReference type="CDD" id="cd07302">
    <property type="entry name" value="CHD"/>
    <property type="match status" value="1"/>
</dbReference>
<feature type="region of interest" description="Disordered" evidence="14">
    <location>
        <begin position="353"/>
        <end position="378"/>
    </location>
</feature>
<dbReference type="SMART" id="SM00044">
    <property type="entry name" value="CYCc"/>
    <property type="match status" value="1"/>
</dbReference>
<evidence type="ECO:0000256" key="11">
    <source>
        <dbReference type="ARBA" id="ARBA00023239"/>
    </source>
</evidence>
<dbReference type="GO" id="GO:0005886">
    <property type="term" value="C:plasma membrane"/>
    <property type="evidence" value="ECO:0007669"/>
    <property type="project" value="TreeGrafter"/>
</dbReference>
<dbReference type="InterPro" id="IPR029787">
    <property type="entry name" value="Nucleotide_cyclase"/>
</dbReference>
<keyword evidence="11 13" id="KW-0456">Lyase</keyword>
<dbReference type="PANTHER" id="PTHR11920:SF494">
    <property type="entry name" value="ATRIAL NATRIURETIC PEPTIDE RECEPTOR 2"/>
    <property type="match status" value="1"/>
</dbReference>
<feature type="compositionally biased region" description="Polar residues" evidence="14">
    <location>
        <begin position="369"/>
        <end position="378"/>
    </location>
</feature>
<dbReference type="InterPro" id="IPR001054">
    <property type="entry name" value="A/G_cyclase"/>
</dbReference>
<comment type="similarity">
    <text evidence="13">Belongs to the adenylyl cyclase class-4/guanylyl cyclase family.</text>
</comment>
<dbReference type="EMBL" id="JBBCAQ010000038">
    <property type="protein sequence ID" value="KAK7571983.1"/>
    <property type="molecule type" value="Genomic_DNA"/>
</dbReference>
<comment type="caution">
    <text evidence="16">The sequence shown here is derived from an EMBL/GenBank/DDBJ whole genome shotgun (WGS) entry which is preliminary data.</text>
</comment>
<evidence type="ECO:0000256" key="3">
    <source>
        <dbReference type="ARBA" id="ARBA00022692"/>
    </source>
</evidence>
<evidence type="ECO:0000256" key="7">
    <source>
        <dbReference type="ARBA" id="ARBA00023134"/>
    </source>
</evidence>
<dbReference type="EC" id="4.6.1.2" evidence="2"/>
<keyword evidence="12" id="KW-0141">cGMP biosynthesis</keyword>
<keyword evidence="9" id="KW-0675">Receptor</keyword>
<keyword evidence="17" id="KW-1185">Reference proteome</keyword>
<evidence type="ECO:0000256" key="2">
    <source>
        <dbReference type="ARBA" id="ARBA00012202"/>
    </source>
</evidence>
<dbReference type="GO" id="GO:0005525">
    <property type="term" value="F:GTP binding"/>
    <property type="evidence" value="ECO:0007669"/>
    <property type="project" value="UniProtKB-KW"/>
</dbReference>
<keyword evidence="8" id="KW-0472">Membrane</keyword>
<dbReference type="Proteomes" id="UP001367676">
    <property type="component" value="Unassembled WGS sequence"/>
</dbReference>
<evidence type="ECO:0000256" key="4">
    <source>
        <dbReference type="ARBA" id="ARBA00022729"/>
    </source>
</evidence>
<evidence type="ECO:0000256" key="12">
    <source>
        <dbReference type="ARBA" id="ARBA00023293"/>
    </source>
</evidence>
<dbReference type="GO" id="GO:0004383">
    <property type="term" value="F:guanylate cyclase activity"/>
    <property type="evidence" value="ECO:0007669"/>
    <property type="project" value="UniProtKB-EC"/>
</dbReference>
<dbReference type="InterPro" id="IPR001245">
    <property type="entry name" value="Ser-Thr/Tyr_kinase_cat_dom"/>
</dbReference>
<evidence type="ECO:0000256" key="5">
    <source>
        <dbReference type="ARBA" id="ARBA00022741"/>
    </source>
</evidence>
<dbReference type="PROSITE" id="PS50125">
    <property type="entry name" value="GUANYLATE_CYCLASE_2"/>
    <property type="match status" value="1"/>
</dbReference>
<evidence type="ECO:0000256" key="14">
    <source>
        <dbReference type="SAM" id="MobiDB-lite"/>
    </source>
</evidence>
<accession>A0AAN9T390</accession>
<evidence type="ECO:0000256" key="1">
    <source>
        <dbReference type="ARBA" id="ARBA00004479"/>
    </source>
</evidence>
<keyword evidence="4" id="KW-0732">Signal</keyword>
<proteinExistence type="inferred from homology"/>
<dbReference type="InterPro" id="IPR050401">
    <property type="entry name" value="Cyclic_nucleotide_synthase"/>
</dbReference>
<gene>
    <name evidence="16" type="ORF">V9T40_014455</name>
</gene>
<dbReference type="GO" id="GO:0007168">
    <property type="term" value="P:receptor guanylyl cyclase signaling pathway"/>
    <property type="evidence" value="ECO:0007669"/>
    <property type="project" value="TreeGrafter"/>
</dbReference>
<dbReference type="PROSITE" id="PS00452">
    <property type="entry name" value="GUANYLATE_CYCLASE_1"/>
    <property type="match status" value="1"/>
</dbReference>
<evidence type="ECO:0000259" key="15">
    <source>
        <dbReference type="PROSITE" id="PS50125"/>
    </source>
</evidence>